<evidence type="ECO:0000313" key="3">
    <source>
        <dbReference type="EMBL" id="HIT94820.1"/>
    </source>
</evidence>
<dbReference type="EMBL" id="DVLW01000178">
    <property type="protein sequence ID" value="HIT94820.1"/>
    <property type="molecule type" value="Genomic_DNA"/>
</dbReference>
<reference evidence="3" key="1">
    <citation type="submission" date="2020-10" db="EMBL/GenBank/DDBJ databases">
        <authorList>
            <person name="Gilroy R."/>
        </authorList>
    </citation>
    <scope>NUCLEOTIDE SEQUENCE</scope>
    <source>
        <strain evidence="3">ChiBcec7-5410</strain>
    </source>
</reference>
<dbReference type="Gene3D" id="3.40.50.1820">
    <property type="entry name" value="alpha/beta hydrolase"/>
    <property type="match status" value="1"/>
</dbReference>
<keyword evidence="1 3" id="KW-0378">Hydrolase</keyword>
<dbReference type="AlphaFoldDB" id="A0A9D1H6K8"/>
<evidence type="ECO:0000313" key="4">
    <source>
        <dbReference type="Proteomes" id="UP000824160"/>
    </source>
</evidence>
<evidence type="ECO:0000259" key="2">
    <source>
        <dbReference type="Pfam" id="PF20434"/>
    </source>
</evidence>
<comment type="caution">
    <text evidence="3">The sequence shown here is derived from an EMBL/GenBank/DDBJ whole genome shotgun (WGS) entry which is preliminary data.</text>
</comment>
<reference evidence="3" key="2">
    <citation type="journal article" date="2021" name="PeerJ">
        <title>Extensive microbial diversity within the chicken gut microbiome revealed by metagenomics and culture.</title>
        <authorList>
            <person name="Gilroy R."/>
            <person name="Ravi A."/>
            <person name="Getino M."/>
            <person name="Pursley I."/>
            <person name="Horton D.L."/>
            <person name="Alikhan N.F."/>
            <person name="Baker D."/>
            <person name="Gharbi K."/>
            <person name="Hall N."/>
            <person name="Watson M."/>
            <person name="Adriaenssens E.M."/>
            <person name="Foster-Nyarko E."/>
            <person name="Jarju S."/>
            <person name="Secka A."/>
            <person name="Antonio M."/>
            <person name="Oren A."/>
            <person name="Chaudhuri R.R."/>
            <person name="La Ragione R."/>
            <person name="Hildebrand F."/>
            <person name="Pallen M.J."/>
        </authorList>
    </citation>
    <scope>NUCLEOTIDE SEQUENCE</scope>
    <source>
        <strain evidence="3">ChiBcec7-5410</strain>
    </source>
</reference>
<evidence type="ECO:0000256" key="1">
    <source>
        <dbReference type="ARBA" id="ARBA00022801"/>
    </source>
</evidence>
<proteinExistence type="predicted"/>
<feature type="domain" description="BD-FAE-like" evidence="2">
    <location>
        <begin position="64"/>
        <end position="266"/>
    </location>
</feature>
<dbReference type="PANTHER" id="PTHR48081">
    <property type="entry name" value="AB HYDROLASE SUPERFAMILY PROTEIN C4A8.06C"/>
    <property type="match status" value="1"/>
</dbReference>
<dbReference type="InterPro" id="IPR049492">
    <property type="entry name" value="BD-FAE-like_dom"/>
</dbReference>
<dbReference type="SUPFAM" id="SSF53474">
    <property type="entry name" value="alpha/beta-Hydrolases"/>
    <property type="match status" value="1"/>
</dbReference>
<name>A0A9D1H6K8_9FIRM</name>
<dbReference type="InterPro" id="IPR029058">
    <property type="entry name" value="AB_hydrolase_fold"/>
</dbReference>
<dbReference type="Proteomes" id="UP000824160">
    <property type="component" value="Unassembled WGS sequence"/>
</dbReference>
<organism evidence="3 4">
    <name type="scientific">Candidatus Faecivivens stercoripullorum</name>
    <dbReference type="NCBI Taxonomy" id="2840805"/>
    <lineage>
        <taxon>Bacteria</taxon>
        <taxon>Bacillati</taxon>
        <taxon>Bacillota</taxon>
        <taxon>Clostridia</taxon>
        <taxon>Eubacteriales</taxon>
        <taxon>Oscillospiraceae</taxon>
        <taxon>Oscillospiraceae incertae sedis</taxon>
        <taxon>Candidatus Faecivivens</taxon>
    </lineage>
</organism>
<accession>A0A9D1H6K8</accession>
<protein>
    <submittedName>
        <fullName evidence="3">Alpha/beta hydrolase</fullName>
    </submittedName>
</protein>
<gene>
    <name evidence="3" type="ORF">IAC43_06510</name>
</gene>
<dbReference type="PANTHER" id="PTHR48081:SF13">
    <property type="entry name" value="ALPHA_BETA HYDROLASE"/>
    <property type="match status" value="1"/>
</dbReference>
<dbReference type="GO" id="GO:0016787">
    <property type="term" value="F:hydrolase activity"/>
    <property type="evidence" value="ECO:0007669"/>
    <property type="project" value="UniProtKB-KW"/>
</dbReference>
<sequence>MKKFERVVPADNAYLPGMQTVMADLSDRARVNYFPDIEYVRRDGQPLCLQLLLPYNLFPDSPCSRQIPLVVYVQGAAWGEQDVYRALPTLAEIAKKGYAVASVKHRASKVAGFPAFLQDVKSAIRFLRANAEKYCIDPDEVAVWGDSSGGHAALMVGVTGDLEEFKTEDNREFSDAVSAVVDFYGPTDAAQINNKPRNPIFLADKSNIPEDILFGGCVAEHPEIAQPGNPINYVSPDRKLPPMFIAHGDSDAMVPFDQSVLMVKKLQECDQVVEFYKVRGADHGIFFWTDELLEKVDRFLRGTLGK</sequence>
<dbReference type="Pfam" id="PF20434">
    <property type="entry name" value="BD-FAE"/>
    <property type="match status" value="1"/>
</dbReference>
<dbReference type="InterPro" id="IPR050300">
    <property type="entry name" value="GDXG_lipolytic_enzyme"/>
</dbReference>